<feature type="compositionally biased region" description="Polar residues" evidence="1">
    <location>
        <begin position="7"/>
        <end position="34"/>
    </location>
</feature>
<accession>G3HZ71</accession>
<dbReference type="Proteomes" id="UP000001075">
    <property type="component" value="Unassembled WGS sequence"/>
</dbReference>
<evidence type="ECO:0000256" key="2">
    <source>
        <dbReference type="SAM" id="Phobius"/>
    </source>
</evidence>
<dbReference type="InParanoid" id="G3HZ71"/>
<organism evidence="3 4">
    <name type="scientific">Cricetulus griseus</name>
    <name type="common">Chinese hamster</name>
    <name type="synonym">Cricetulus barabensis griseus</name>
    <dbReference type="NCBI Taxonomy" id="10029"/>
    <lineage>
        <taxon>Eukaryota</taxon>
        <taxon>Metazoa</taxon>
        <taxon>Chordata</taxon>
        <taxon>Craniata</taxon>
        <taxon>Vertebrata</taxon>
        <taxon>Euteleostomi</taxon>
        <taxon>Mammalia</taxon>
        <taxon>Eutheria</taxon>
        <taxon>Euarchontoglires</taxon>
        <taxon>Glires</taxon>
        <taxon>Rodentia</taxon>
        <taxon>Myomorpha</taxon>
        <taxon>Muroidea</taxon>
        <taxon>Cricetidae</taxon>
        <taxon>Cricetinae</taxon>
        <taxon>Cricetulus</taxon>
    </lineage>
</organism>
<dbReference type="EMBL" id="JH000962">
    <property type="protein sequence ID" value="EGW04493.1"/>
    <property type="molecule type" value="Genomic_DNA"/>
</dbReference>
<evidence type="ECO:0000256" key="1">
    <source>
        <dbReference type="SAM" id="MobiDB-lite"/>
    </source>
</evidence>
<reference evidence="4" key="1">
    <citation type="journal article" date="2011" name="Nat. Biotechnol.">
        <title>The genomic sequence of the Chinese hamster ovary (CHO)-K1 cell line.</title>
        <authorList>
            <person name="Xu X."/>
            <person name="Nagarajan H."/>
            <person name="Lewis N.E."/>
            <person name="Pan S."/>
            <person name="Cai Z."/>
            <person name="Liu X."/>
            <person name="Chen W."/>
            <person name="Xie M."/>
            <person name="Wang W."/>
            <person name="Hammond S."/>
            <person name="Andersen M.R."/>
            <person name="Neff N."/>
            <person name="Passarelli B."/>
            <person name="Koh W."/>
            <person name="Fan H.C."/>
            <person name="Wang J."/>
            <person name="Gui Y."/>
            <person name="Lee K.H."/>
            <person name="Betenbaugh M.J."/>
            <person name="Quake S.R."/>
            <person name="Famili I."/>
            <person name="Palsson B.O."/>
            <person name="Wang J."/>
        </authorList>
    </citation>
    <scope>NUCLEOTIDE SEQUENCE [LARGE SCALE GENOMIC DNA]</scope>
    <source>
        <strain evidence="4">CHO K1 cell line</strain>
    </source>
</reference>
<feature type="region of interest" description="Disordered" evidence="1">
    <location>
        <begin position="1"/>
        <end position="34"/>
    </location>
</feature>
<evidence type="ECO:0000313" key="4">
    <source>
        <dbReference type="Proteomes" id="UP000001075"/>
    </source>
</evidence>
<protein>
    <submittedName>
        <fullName evidence="3">Calmin</fullName>
    </submittedName>
</protein>
<keyword evidence="2" id="KW-0812">Transmembrane</keyword>
<sequence length="70" mass="7788">MGVESPESVSYQTRNGTNSSGEAVPLGSQSPASDSLTQFVQQPDVFYFILFLWLLVYCLLLFPQLDVSRL</sequence>
<evidence type="ECO:0000313" key="3">
    <source>
        <dbReference type="EMBL" id="EGW04493.1"/>
    </source>
</evidence>
<keyword evidence="2" id="KW-1133">Transmembrane helix</keyword>
<name>G3HZ71_CRIGR</name>
<keyword evidence="2" id="KW-0472">Membrane</keyword>
<feature type="transmembrane region" description="Helical" evidence="2">
    <location>
        <begin position="45"/>
        <end position="62"/>
    </location>
</feature>
<dbReference type="AlphaFoldDB" id="G3HZ71"/>
<gene>
    <name evidence="3" type="ORF">I79_016366</name>
</gene>
<dbReference type="STRING" id="10029.G3HZ71"/>
<proteinExistence type="predicted"/>